<evidence type="ECO:0000256" key="7">
    <source>
        <dbReference type="ARBA" id="ARBA00022763"/>
    </source>
</evidence>
<dbReference type="Pfam" id="PF02811">
    <property type="entry name" value="PHP"/>
    <property type="match status" value="1"/>
</dbReference>
<dbReference type="EC" id="2.7.7.7" evidence="11"/>
<dbReference type="NCBIfam" id="NF004225">
    <property type="entry name" value="PRK05672.1"/>
    <property type="match status" value="1"/>
</dbReference>
<comment type="similarity">
    <text evidence="2 11">Belongs to the DNA polymerase type-C family. DnaE2 subfamily.</text>
</comment>
<dbReference type="Gene3D" id="1.10.150.870">
    <property type="match status" value="1"/>
</dbReference>
<name>A0ABT9SF03_9BURK</name>
<evidence type="ECO:0000256" key="4">
    <source>
        <dbReference type="ARBA" id="ARBA00022679"/>
    </source>
</evidence>
<comment type="caution">
    <text evidence="13">The sequence shown here is derived from an EMBL/GenBank/DDBJ whole genome shotgun (WGS) entry which is preliminary data.</text>
</comment>
<dbReference type="InterPro" id="IPR023073">
    <property type="entry name" value="DnaE2"/>
</dbReference>
<dbReference type="Pfam" id="PF01336">
    <property type="entry name" value="tRNA_anti-codon"/>
    <property type="match status" value="1"/>
</dbReference>
<dbReference type="InterPro" id="IPR041931">
    <property type="entry name" value="DNA_pol3_alpha_thumb_dom"/>
</dbReference>
<dbReference type="InterPro" id="IPR004013">
    <property type="entry name" value="PHP_dom"/>
</dbReference>
<dbReference type="HAMAP" id="MF_01902">
    <property type="entry name" value="DNApol_error_prone"/>
    <property type="match status" value="1"/>
</dbReference>
<dbReference type="Pfam" id="PF17657">
    <property type="entry name" value="DNA_pol3_finger"/>
    <property type="match status" value="1"/>
</dbReference>
<reference evidence="13 14" key="1">
    <citation type="submission" date="2023-07" db="EMBL/GenBank/DDBJ databases">
        <title>Sorghum-associated microbial communities from plants grown in Nebraska, USA.</title>
        <authorList>
            <person name="Schachtman D."/>
        </authorList>
    </citation>
    <scope>NUCLEOTIDE SEQUENCE [LARGE SCALE GENOMIC DNA]</scope>
    <source>
        <strain evidence="13 14">DS1607</strain>
    </source>
</reference>
<evidence type="ECO:0000313" key="13">
    <source>
        <dbReference type="EMBL" id="MDP9902950.1"/>
    </source>
</evidence>
<dbReference type="InterPro" id="IPR011708">
    <property type="entry name" value="DNA_pol3_alpha_NTPase_dom"/>
</dbReference>
<evidence type="ECO:0000313" key="14">
    <source>
        <dbReference type="Proteomes" id="UP001226867"/>
    </source>
</evidence>
<evidence type="ECO:0000256" key="10">
    <source>
        <dbReference type="ARBA" id="ARBA00049244"/>
    </source>
</evidence>
<dbReference type="Gene3D" id="3.20.20.140">
    <property type="entry name" value="Metal-dependent hydrolases"/>
    <property type="match status" value="1"/>
</dbReference>
<keyword evidence="6 11" id="KW-0235">DNA replication</keyword>
<proteinExistence type="inferred from homology"/>
<dbReference type="Gene3D" id="2.40.50.140">
    <property type="entry name" value="Nucleic acid-binding proteins"/>
    <property type="match status" value="1"/>
</dbReference>
<keyword evidence="14" id="KW-1185">Reference proteome</keyword>
<evidence type="ECO:0000256" key="3">
    <source>
        <dbReference type="ARBA" id="ARBA00022490"/>
    </source>
</evidence>
<dbReference type="InterPro" id="IPR016195">
    <property type="entry name" value="Pol/histidinol_Pase-like"/>
</dbReference>
<evidence type="ECO:0000256" key="1">
    <source>
        <dbReference type="ARBA" id="ARBA00004496"/>
    </source>
</evidence>
<evidence type="ECO:0000256" key="8">
    <source>
        <dbReference type="ARBA" id="ARBA00022932"/>
    </source>
</evidence>
<dbReference type="Proteomes" id="UP001226867">
    <property type="component" value="Unassembled WGS sequence"/>
</dbReference>
<evidence type="ECO:0000256" key="6">
    <source>
        <dbReference type="ARBA" id="ARBA00022705"/>
    </source>
</evidence>
<evidence type="ECO:0000259" key="12">
    <source>
        <dbReference type="SMART" id="SM00481"/>
    </source>
</evidence>
<sequence>MYSNQADPPPFAELHCRSNFTFLTGASQPEELVSRAAAKLYTALALTDECSVSGVVRAHLEARECGLHFIVGSEILYEFAGGKPFARLVLLAQDRNGYGNLCELITLARRRAEKGRYTALIADLEGKTSKGQHLAGAPGCLALLLPEHGATIEEIFAQAMWLRTWFPGRAWIAAERPLGMDDDQCLWNLEQAAERAGLPVVATVSPLMHTRARKRLQDVLTAIRIRKPLTRCGLALNANAEQYLRGRAVLAEQFPQAWLRETIEVARRCTFSLEELRYEYPKEIVPAGETAASHLRKLSYAGAAMRFPAGVPDKVRAQIEHELDIIGQLAYEPYFLTVADIVHWARDRGILCQGRGSAANSAVCYCLGVTEVDPARMNLLFERFISVERREPPDIDIDFEHQRREEVMQYIYGKYSRDRAALTGVVTSYRTKSSLRDVGKALGFPIEQVERLAKTAYGTEGEWISDACLIENGLELDSKGVRTWLELAKSLRGFPRHLSQHTGGFVIARDKLSRLVPVENAAMENRSVVQWDKDDLDALGLIKVDVLALGMLTAIHRTLDLIAAKRGRPMRMQDVPPECPVTYAMIQRADTVGVFQIESRAQMTMLPRLKPERFYDLVVQVAIVRPGPIQGGMVHPYLRRRAGEEPVDYPSEDIKTATERTLGVPLFQEQVMQIAMLAADFTAGEADQLRRAMGAWRKRGGLEVHQERLIRRMREKGYSADFAERIAKQVEGFGSYGFPESHAASFGLLVYVSCWLKRHHPDALLAGLLNSQPMGFYAPAQLVRDAREHGVVVRPVDVTVSVWETTLEEAVQSLQASDRWDTTFGELLRAVRLGFSRISGMREAAAARIVAARAIAPFATVEDMAMRAELDAHDLKCLSGADALRTLAGHRPLAVWDAVGIDTRPTKMLRDARTVEDAFEFAVQEEGAEIADDYAALGLTLRRHPLALLRAQLAKWRIRTADDLRRNGRNGQTVRASGIVTHRQQPSTASGVIFATLEDETGTVNIIVWPSVAEAQRAALRGSKMLSVKGTWQSEKGVCSLVALQLVDHTSLLSGLRVASRDFR</sequence>
<keyword evidence="4 11" id="KW-0808">Transferase</keyword>
<dbReference type="InterPro" id="IPR004805">
    <property type="entry name" value="DnaE2/DnaE/PolC"/>
</dbReference>
<feature type="domain" description="Polymerase/histidinol phosphatase N-terminal" evidence="12">
    <location>
        <begin position="12"/>
        <end position="79"/>
    </location>
</feature>
<dbReference type="PANTHER" id="PTHR32294:SF4">
    <property type="entry name" value="ERROR-PRONE DNA POLYMERASE"/>
    <property type="match status" value="1"/>
</dbReference>
<dbReference type="PANTHER" id="PTHR32294">
    <property type="entry name" value="DNA POLYMERASE III SUBUNIT ALPHA"/>
    <property type="match status" value="1"/>
</dbReference>
<keyword evidence="3 11" id="KW-0963">Cytoplasm</keyword>
<keyword evidence="5 11" id="KW-0548">Nucleotidyltransferase</keyword>
<comment type="catalytic activity">
    <reaction evidence="10 11">
        <text>DNA(n) + a 2'-deoxyribonucleoside 5'-triphosphate = DNA(n+1) + diphosphate</text>
        <dbReference type="Rhea" id="RHEA:22508"/>
        <dbReference type="Rhea" id="RHEA-COMP:17339"/>
        <dbReference type="Rhea" id="RHEA-COMP:17340"/>
        <dbReference type="ChEBI" id="CHEBI:33019"/>
        <dbReference type="ChEBI" id="CHEBI:61560"/>
        <dbReference type="ChEBI" id="CHEBI:173112"/>
        <dbReference type="EC" id="2.7.7.7"/>
    </reaction>
</comment>
<dbReference type="NCBIfam" id="TIGR00594">
    <property type="entry name" value="polc"/>
    <property type="match status" value="1"/>
</dbReference>
<dbReference type="EMBL" id="JAUSRO010000024">
    <property type="protein sequence ID" value="MDP9902950.1"/>
    <property type="molecule type" value="Genomic_DNA"/>
</dbReference>
<dbReference type="Pfam" id="PF14579">
    <property type="entry name" value="HHH_6"/>
    <property type="match status" value="1"/>
</dbReference>
<dbReference type="InterPro" id="IPR012340">
    <property type="entry name" value="NA-bd_OB-fold"/>
</dbReference>
<accession>A0ABT9SF03</accession>
<keyword evidence="8 11" id="KW-0239">DNA-directed DNA polymerase</keyword>
<protein>
    <recommendedName>
        <fullName evidence="11">Error-prone DNA polymerase</fullName>
        <ecNumber evidence="11">2.7.7.7</ecNumber>
    </recommendedName>
</protein>
<dbReference type="GO" id="GO:0003887">
    <property type="term" value="F:DNA-directed DNA polymerase activity"/>
    <property type="evidence" value="ECO:0007669"/>
    <property type="project" value="UniProtKB-EC"/>
</dbReference>
<dbReference type="InterPro" id="IPR004365">
    <property type="entry name" value="NA-bd_OB_tRNA"/>
</dbReference>
<evidence type="ECO:0000256" key="5">
    <source>
        <dbReference type="ARBA" id="ARBA00022695"/>
    </source>
</evidence>
<dbReference type="InterPro" id="IPR003141">
    <property type="entry name" value="Pol/His_phosphatase_N"/>
</dbReference>
<dbReference type="InterPro" id="IPR029460">
    <property type="entry name" value="DNAPol_HHH"/>
</dbReference>
<keyword evidence="7 11" id="KW-0227">DNA damage</keyword>
<evidence type="ECO:0000256" key="11">
    <source>
        <dbReference type="HAMAP-Rule" id="MF_01902"/>
    </source>
</evidence>
<comment type="function">
    <text evidence="11">DNA polymerase involved in damage-induced mutagenesis and translesion synthesis (TLS). It is not the major replicative DNA polymerase.</text>
</comment>
<gene>
    <name evidence="11" type="primary">dnaE2</name>
    <name evidence="13" type="ORF">J2W36_005231</name>
</gene>
<dbReference type="InterPro" id="IPR040982">
    <property type="entry name" value="DNA_pol3_finger"/>
</dbReference>
<dbReference type="SUPFAM" id="SSF89550">
    <property type="entry name" value="PHP domain-like"/>
    <property type="match status" value="1"/>
</dbReference>
<dbReference type="CDD" id="cd04485">
    <property type="entry name" value="DnaE_OBF"/>
    <property type="match status" value="1"/>
</dbReference>
<dbReference type="RefSeq" id="WP_307692681.1">
    <property type="nucleotide sequence ID" value="NZ_JAUSRO010000024.1"/>
</dbReference>
<evidence type="ECO:0000256" key="2">
    <source>
        <dbReference type="ARBA" id="ARBA00007391"/>
    </source>
</evidence>
<dbReference type="SMART" id="SM00481">
    <property type="entry name" value="POLIIIAc"/>
    <property type="match status" value="1"/>
</dbReference>
<keyword evidence="9 11" id="KW-0234">DNA repair</keyword>
<organism evidence="13 14">
    <name type="scientific">Variovorax ginsengisoli</name>
    <dbReference type="NCBI Taxonomy" id="363844"/>
    <lineage>
        <taxon>Bacteria</taxon>
        <taxon>Pseudomonadati</taxon>
        <taxon>Pseudomonadota</taxon>
        <taxon>Betaproteobacteria</taxon>
        <taxon>Burkholderiales</taxon>
        <taxon>Comamonadaceae</taxon>
        <taxon>Variovorax</taxon>
    </lineage>
</organism>
<evidence type="ECO:0000256" key="9">
    <source>
        <dbReference type="ARBA" id="ARBA00023204"/>
    </source>
</evidence>
<dbReference type="CDD" id="cd07434">
    <property type="entry name" value="PHP_PolIIIA_DnaE2"/>
    <property type="match status" value="1"/>
</dbReference>
<dbReference type="Gene3D" id="1.10.10.1600">
    <property type="entry name" value="Bacterial DNA polymerase III alpha subunit, thumb domain"/>
    <property type="match status" value="1"/>
</dbReference>
<dbReference type="Pfam" id="PF07733">
    <property type="entry name" value="DNA_pol3_alpha"/>
    <property type="match status" value="1"/>
</dbReference>
<comment type="subcellular location">
    <subcellularLocation>
        <location evidence="1 11">Cytoplasm</location>
    </subcellularLocation>
</comment>